<feature type="compositionally biased region" description="Low complexity" evidence="2">
    <location>
        <begin position="527"/>
        <end position="540"/>
    </location>
</feature>
<evidence type="ECO:0000256" key="2">
    <source>
        <dbReference type="SAM" id="MobiDB-lite"/>
    </source>
</evidence>
<dbReference type="AlphaFoldDB" id="A0A5N5JQX1"/>
<dbReference type="Pfam" id="PF01480">
    <property type="entry name" value="PWI"/>
    <property type="match status" value="1"/>
</dbReference>
<dbReference type="PROSITE" id="PS51025">
    <property type="entry name" value="PWI"/>
    <property type="match status" value="1"/>
</dbReference>
<feature type="compositionally biased region" description="Basic and acidic residues" evidence="2">
    <location>
        <begin position="541"/>
        <end position="553"/>
    </location>
</feature>
<organism evidence="4 5">
    <name type="scientific">Salix brachista</name>
    <dbReference type="NCBI Taxonomy" id="2182728"/>
    <lineage>
        <taxon>Eukaryota</taxon>
        <taxon>Viridiplantae</taxon>
        <taxon>Streptophyta</taxon>
        <taxon>Embryophyta</taxon>
        <taxon>Tracheophyta</taxon>
        <taxon>Spermatophyta</taxon>
        <taxon>Magnoliopsida</taxon>
        <taxon>eudicotyledons</taxon>
        <taxon>Gunneridae</taxon>
        <taxon>Pentapetalae</taxon>
        <taxon>rosids</taxon>
        <taxon>fabids</taxon>
        <taxon>Malpighiales</taxon>
        <taxon>Salicaceae</taxon>
        <taxon>Saliceae</taxon>
        <taxon>Salix</taxon>
    </lineage>
</organism>
<evidence type="ECO:0000313" key="4">
    <source>
        <dbReference type="EMBL" id="KAB5520354.1"/>
    </source>
</evidence>
<feature type="compositionally biased region" description="Polar residues" evidence="2">
    <location>
        <begin position="678"/>
        <end position="688"/>
    </location>
</feature>
<accession>A0A5N5JQX1</accession>
<feature type="compositionally biased region" description="Basic and acidic residues" evidence="2">
    <location>
        <begin position="725"/>
        <end position="746"/>
    </location>
</feature>
<dbReference type="EMBL" id="VDCV01000016">
    <property type="protein sequence ID" value="KAB5520354.1"/>
    <property type="molecule type" value="Genomic_DNA"/>
</dbReference>
<evidence type="ECO:0000256" key="1">
    <source>
        <dbReference type="ARBA" id="ARBA00022664"/>
    </source>
</evidence>
<feature type="domain" description="PWI" evidence="3">
    <location>
        <begin position="27"/>
        <end position="125"/>
    </location>
</feature>
<gene>
    <name evidence="4" type="ORF">DKX38_024673</name>
</gene>
<protein>
    <recommendedName>
        <fullName evidence="3">PWI domain-containing protein</fullName>
    </recommendedName>
</protein>
<feature type="compositionally biased region" description="Basic and acidic residues" evidence="2">
    <location>
        <begin position="770"/>
        <end position="779"/>
    </location>
</feature>
<feature type="compositionally biased region" description="Basic residues" evidence="2">
    <location>
        <begin position="422"/>
        <end position="442"/>
    </location>
</feature>
<feature type="compositionally biased region" description="Basic residues" evidence="2">
    <location>
        <begin position="823"/>
        <end position="837"/>
    </location>
</feature>
<dbReference type="PANTHER" id="PTHR23148">
    <property type="entry name" value="SERINE/ARGININE REGULATED NUCLEAR MATRIX PROTEIN"/>
    <property type="match status" value="1"/>
</dbReference>
<feature type="compositionally biased region" description="Basic and acidic residues" evidence="2">
    <location>
        <begin position="148"/>
        <end position="173"/>
    </location>
</feature>
<dbReference type="SMART" id="SM00311">
    <property type="entry name" value="PWI"/>
    <property type="match status" value="1"/>
</dbReference>
<dbReference type="Gene3D" id="1.20.1390.10">
    <property type="entry name" value="PWI domain"/>
    <property type="match status" value="1"/>
</dbReference>
<evidence type="ECO:0000313" key="5">
    <source>
        <dbReference type="Proteomes" id="UP000326939"/>
    </source>
</evidence>
<evidence type="ECO:0000259" key="3">
    <source>
        <dbReference type="PROSITE" id="PS51025"/>
    </source>
</evidence>
<feature type="compositionally biased region" description="Basic residues" evidence="2">
    <location>
        <begin position="278"/>
        <end position="323"/>
    </location>
</feature>
<dbReference type="GO" id="GO:0003723">
    <property type="term" value="F:RNA binding"/>
    <property type="evidence" value="ECO:0007669"/>
    <property type="project" value="TreeGrafter"/>
</dbReference>
<dbReference type="InterPro" id="IPR036483">
    <property type="entry name" value="PWI_dom_sf"/>
</dbReference>
<feature type="compositionally biased region" description="Basic and acidic residues" evidence="2">
    <location>
        <begin position="691"/>
        <end position="702"/>
    </location>
</feature>
<dbReference type="GO" id="GO:0048024">
    <property type="term" value="P:regulation of mRNA splicing, via spliceosome"/>
    <property type="evidence" value="ECO:0007669"/>
    <property type="project" value="TreeGrafter"/>
</dbReference>
<dbReference type="InterPro" id="IPR002483">
    <property type="entry name" value="PWI_dom"/>
</dbReference>
<feature type="region of interest" description="Disordered" evidence="2">
    <location>
        <begin position="148"/>
        <end position="206"/>
    </location>
</feature>
<feature type="compositionally biased region" description="Low complexity" evidence="2">
    <location>
        <begin position="561"/>
        <end position="573"/>
    </location>
</feature>
<feature type="compositionally biased region" description="Basic and acidic residues" evidence="2">
    <location>
        <begin position="654"/>
        <end position="677"/>
    </location>
</feature>
<keyword evidence="1" id="KW-0507">mRNA processing</keyword>
<comment type="caution">
    <text evidence="4">The sequence shown here is derived from an EMBL/GenBank/DDBJ whole genome shotgun (WGS) entry which is preliminary data.</text>
</comment>
<feature type="compositionally biased region" description="Basic residues" evidence="2">
    <location>
        <begin position="335"/>
        <end position="410"/>
    </location>
</feature>
<dbReference type="PANTHER" id="PTHR23148:SF0">
    <property type="entry name" value="SERINE_ARGININE REPETITIVE MATRIX PROTEIN 1"/>
    <property type="match status" value="1"/>
</dbReference>
<dbReference type="GO" id="GO:0005681">
    <property type="term" value="C:spliceosomal complex"/>
    <property type="evidence" value="ECO:0007669"/>
    <property type="project" value="TreeGrafter"/>
</dbReference>
<keyword evidence="5" id="KW-1185">Reference proteome</keyword>
<name>A0A5N5JQX1_9ROSI</name>
<dbReference type="SUPFAM" id="SSF101233">
    <property type="entry name" value="PWI domain"/>
    <property type="match status" value="1"/>
</dbReference>
<feature type="compositionally biased region" description="Basic and acidic residues" evidence="2">
    <location>
        <begin position="617"/>
        <end position="632"/>
    </location>
</feature>
<dbReference type="InterPro" id="IPR052225">
    <property type="entry name" value="Ser/Arg_repetitive_matrix"/>
</dbReference>
<feature type="compositionally biased region" description="Basic and acidic residues" evidence="2">
    <location>
        <begin position="838"/>
        <end position="867"/>
    </location>
</feature>
<dbReference type="GO" id="GO:0006397">
    <property type="term" value="P:mRNA processing"/>
    <property type="evidence" value="ECO:0007669"/>
    <property type="project" value="UniProtKB-KW"/>
</dbReference>
<feature type="compositionally biased region" description="Low complexity" evidence="2">
    <location>
        <begin position="443"/>
        <end position="464"/>
    </location>
</feature>
<proteinExistence type="predicted"/>
<sequence>MSGGFFRGTSADQDTRFSNKQAKLMKSQKFAPELDHLVDTRKVKMDVIKPWIANRVTELLGFEDEVLINFIYGLLDGKEVNGKEVQISLTGFMEKNTGKFMKELWTLLLSAGKNESGVPQQFLDAKEEETRKKQAEVDRIAIEIQKKKEKEEESRELERERLKKMDDEVERKANNAMEAASKHMLPKGSSGHAEDEKETGTRNGARGRKGIYCINVGFNPIYVEAHLLGSAGRFQIREVIQALDFIYAYLSDRQKSRSVSRSPEARGRRSVSSNRVGHSPRRRSITPPRRRSSYSKHRSRSPFRRRSPTPIRRRLRSPFRRRSPSPLHDRSLSPVRRRRSPTPVRRRRSPSPIRRRRSPSPVRRRRSPSPIRRRRSPSPVRRRRSPSPVRRRRSPSPVRRRSPSPVRRRSPSPMSRRPPSPVRRRPPSPIRRRSPPSMRRRSPSPVRQRYQRSPSTPHHMSPPMRQRSSVISRKRSPAPLQRSPSPYGSSSPSPVQHRSPSPRRSPKELRRSPKQSPGERFRSQQTLLSVPRHSSSSLRSPQRDQKDQKDSRNRLPPLSPSPERSPLLLESPPVGRKRSASEDRRSPSPYKSPARQRRDRITHDGSLSPLQQRVKKSLKDSPESSKDHEETGYTRGGRGYNSTSSYKQPMHPSNMDKQRDPPVKFHYKDEEYLERLASRQTTNSQNYPDNMDSRKKDKDLKIGKSSGRGGDQETCDPQKSPSLYKNEKDLSRLNNVKDSDKRRKSETVPVTAEKVHHSNGSGALDSGSEESDKHREKMEKSKHKRSHQREVALDDDASCGSEIEERKEAKRRRKEEKKLRKEEKRRRHEERRRRKAERRTEKLKLKGRDDASSSDDEHVGRRESHPSDDEETETDQRKLEIELRKKALESLKAKKGTSH</sequence>
<feature type="compositionally biased region" description="Low complexity" evidence="2">
    <location>
        <begin position="483"/>
        <end position="494"/>
    </location>
</feature>
<dbReference type="Proteomes" id="UP000326939">
    <property type="component" value="Chromosome 16"/>
</dbReference>
<feature type="region of interest" description="Disordered" evidence="2">
    <location>
        <begin position="254"/>
        <end position="882"/>
    </location>
</feature>
<reference evidence="5" key="1">
    <citation type="journal article" date="2019" name="Gigascience">
        <title>De novo genome assembly of the endangered Acer yangbiense, a plant species with extremely small populations endemic to Yunnan Province, China.</title>
        <authorList>
            <person name="Yang J."/>
            <person name="Wariss H.M."/>
            <person name="Tao L."/>
            <person name="Zhang R."/>
            <person name="Yun Q."/>
            <person name="Hollingsworth P."/>
            <person name="Dao Z."/>
            <person name="Luo G."/>
            <person name="Guo H."/>
            <person name="Ma Y."/>
            <person name="Sun W."/>
        </authorList>
    </citation>
    <scope>NUCLEOTIDE SEQUENCE [LARGE SCALE GENOMIC DNA]</scope>
    <source>
        <strain evidence="5">cv. br00</strain>
    </source>
</reference>
<feature type="compositionally biased region" description="Basic and acidic residues" evidence="2">
    <location>
        <begin position="505"/>
        <end position="522"/>
    </location>
</feature>